<sequence length="579" mass="65408">MLKKAVTPGSFLKNYLFTLLIVFLPLFMFGVFGPSEIFFGNYSEFGFIYREFGWKFLGISVVLALFIALILQIVPKFPRTLILSVLWGFTIAGYIQTMFLNKNLDQIGVSAEGYTANATRVILNALFWLVILAASVLICVFKKDLCTRLLTVTSSILLGIQIVGFVSLFLTADASAMAYNDTDGELSLSGAGQYTLSSNENIILFVLDNFSNTFWDEALASYPDMTDSLSDFTYYNNADCAYWGTYPSLAHMLTGNPLDTGLSVNDWLNQCWNNDSTNTYYKLLEKHNYKVNLYTPVTSLLTGTDTLELLQGKIDNVGTESSSREIDYEKLNKTMLQMSCYRFLPEYFKPQFDVNNSQYTSIVSYPDNEMMYSNYSFYEKLQDTGLSLDSASNYFTIQHLNGTHEFVNDENCAYDPDNATCATTVKGIFTMLDAYLQQLKDLGIYDNSTIIITADHGSEARSQMIFFMKGKNETHDSMQTTNAPISLNDLVPTIVEAIGEDYAPYGQSVHDFSADESRERSVYIRVRDDAYPAVKRFDGVTEGGMNAYHVYTYYGTLKDLVFLYDNGYYTPVQVIDSYF</sequence>
<keyword evidence="1" id="KW-0812">Transmembrane</keyword>
<keyword evidence="1" id="KW-0472">Membrane</keyword>
<evidence type="ECO:0000313" key="5">
    <source>
        <dbReference type="Proteomes" id="UP000266391"/>
    </source>
</evidence>
<dbReference type="Gene3D" id="3.40.720.10">
    <property type="entry name" value="Alkaline Phosphatase, subunit A"/>
    <property type="match status" value="1"/>
</dbReference>
<gene>
    <name evidence="3" type="ORF">DW813_06495</name>
    <name evidence="2" type="ORF">ERS852444_02685</name>
</gene>
<feature type="transmembrane region" description="Helical" evidence="1">
    <location>
        <begin position="121"/>
        <end position="141"/>
    </location>
</feature>
<dbReference type="Proteomes" id="UP000266391">
    <property type="component" value="Unassembled WGS sequence"/>
</dbReference>
<protein>
    <submittedName>
        <fullName evidence="2">Sulfatase</fullName>
    </submittedName>
</protein>
<reference evidence="2 4" key="1">
    <citation type="submission" date="2015-09" db="EMBL/GenBank/DDBJ databases">
        <authorList>
            <consortium name="Pathogen Informatics"/>
        </authorList>
    </citation>
    <scope>NUCLEOTIDE SEQUENCE [LARGE SCALE GENOMIC DNA]</scope>
    <source>
        <strain evidence="2 4">2789STDY5608887</strain>
    </source>
</reference>
<accession>A0A173VCY5</accession>
<dbReference type="InterPro" id="IPR017850">
    <property type="entry name" value="Alkaline_phosphatase_core_sf"/>
</dbReference>
<feature type="transmembrane region" description="Helical" evidence="1">
    <location>
        <begin position="81"/>
        <end position="101"/>
    </location>
</feature>
<organism evidence="2 4">
    <name type="scientific">Roseburia inulinivorans</name>
    <dbReference type="NCBI Taxonomy" id="360807"/>
    <lineage>
        <taxon>Bacteria</taxon>
        <taxon>Bacillati</taxon>
        <taxon>Bacillota</taxon>
        <taxon>Clostridia</taxon>
        <taxon>Lachnospirales</taxon>
        <taxon>Lachnospiraceae</taxon>
        <taxon>Roseburia</taxon>
    </lineage>
</organism>
<evidence type="ECO:0000313" key="2">
    <source>
        <dbReference type="EMBL" id="CUN23768.1"/>
    </source>
</evidence>
<dbReference type="EMBL" id="CYXX01000024">
    <property type="protein sequence ID" value="CUN23768.1"/>
    <property type="molecule type" value="Genomic_DNA"/>
</dbReference>
<dbReference type="AlphaFoldDB" id="A0A173VCY5"/>
<dbReference type="RefSeq" id="WP_055170721.1">
    <property type="nucleotide sequence ID" value="NZ_CBCTRZ010000001.1"/>
</dbReference>
<evidence type="ECO:0000313" key="3">
    <source>
        <dbReference type="EMBL" id="RHD04323.1"/>
    </source>
</evidence>
<evidence type="ECO:0000313" key="4">
    <source>
        <dbReference type="Proteomes" id="UP000095453"/>
    </source>
</evidence>
<proteinExistence type="predicted"/>
<evidence type="ECO:0000256" key="1">
    <source>
        <dbReference type="SAM" id="Phobius"/>
    </source>
</evidence>
<feature type="transmembrane region" description="Helical" evidence="1">
    <location>
        <begin position="148"/>
        <end position="170"/>
    </location>
</feature>
<reference evidence="3 5" key="2">
    <citation type="submission" date="2018-08" db="EMBL/GenBank/DDBJ databases">
        <title>A genome reference for cultivated species of the human gut microbiota.</title>
        <authorList>
            <person name="Zou Y."/>
            <person name="Xue W."/>
            <person name="Luo G."/>
        </authorList>
    </citation>
    <scope>NUCLEOTIDE SEQUENCE [LARGE SCALE GENOMIC DNA]</scope>
    <source>
        <strain evidence="3 5">AM32-8LB</strain>
    </source>
</reference>
<feature type="transmembrane region" description="Helical" evidence="1">
    <location>
        <begin position="12"/>
        <end position="32"/>
    </location>
</feature>
<dbReference type="Proteomes" id="UP000095453">
    <property type="component" value="Unassembled WGS sequence"/>
</dbReference>
<feature type="transmembrane region" description="Helical" evidence="1">
    <location>
        <begin position="52"/>
        <end position="74"/>
    </location>
</feature>
<name>A0A173VCY5_9FIRM</name>
<keyword evidence="1" id="KW-1133">Transmembrane helix</keyword>
<dbReference type="EMBL" id="QSIQ01000007">
    <property type="protein sequence ID" value="RHD04323.1"/>
    <property type="molecule type" value="Genomic_DNA"/>
</dbReference>
<dbReference type="SUPFAM" id="SSF53649">
    <property type="entry name" value="Alkaline phosphatase-like"/>
    <property type="match status" value="1"/>
</dbReference>